<dbReference type="GO" id="GO:0009279">
    <property type="term" value="C:cell outer membrane"/>
    <property type="evidence" value="ECO:0007669"/>
    <property type="project" value="UniProtKB-SubCell"/>
</dbReference>
<keyword evidence="13" id="KW-0675">Receptor</keyword>
<evidence type="ECO:0000256" key="7">
    <source>
        <dbReference type="ARBA" id="ARBA00023237"/>
    </source>
</evidence>
<sequence length="691" mass="75887">MKSFLPLFALVSAPLTLAAQEPQNVETLPTITVTADRESLTTPTLETKRELMNATIPGGVAVVDAEDYKRGRASTLKDALDFAPGVFIQPRFGAEESRLSIRGSGVQRTFHGRGIKLLQDGSPLNLADGGFDMQAVEPMAASYVEVYRGANGLQYGSTTLGGAINFVSMTGHDAPAAQARVEVGSFDTLRTQLSSGGVYGDNDYYVSLTTSFSNGFRDYSQQSSQRLFANIGHRISDAIETRFYFTYVNTDSELPGSITKDQFQRNPQQANAGNVAGRQKRDFRLFRIANKTTITDGDTQTLTVSSFWSWKDLDHPIFQVIDQLSNDLGIDVRYDNTATLFGHDNHFTLGLGAVYGVTQDNRFLNIGGRRGARTADNELTSSNVDLYLQDTFHLTDTFSLVLGAQGTFASREFDEETIFGADNTASRDYWGFSPKAGVIWEPQKDKQVFVNVSRSFEPPSFGELTAAGAAPGLVDLSAQWGTTVEVGTRGRTDRMRWDLVWYYSWIDDELLALGIPGVSATQTVNAGRTIHQGIEAALDVDLARGLFAQADGDKKGDRVLLRQTYLLNDFRFDGDGAFGDNDLPGVPRHYYRAELVYEHPCGFYAGPNVEWAPQSYFVDLDNTQSAGGYALLGFKLGVRRPKGPSFFVEVRNLLDQDYVATTGVFKTATPATAAYFPGDGRAVYAGVEWKW</sequence>
<dbReference type="PANTHER" id="PTHR30069">
    <property type="entry name" value="TONB-DEPENDENT OUTER MEMBRANE RECEPTOR"/>
    <property type="match status" value="1"/>
</dbReference>
<dbReference type="PROSITE" id="PS52016">
    <property type="entry name" value="TONB_DEPENDENT_REC_3"/>
    <property type="match status" value="1"/>
</dbReference>
<keyword evidence="2 8" id="KW-0813">Transport</keyword>
<name>A0A512M3U4_9BACT</name>
<evidence type="ECO:0000256" key="3">
    <source>
        <dbReference type="ARBA" id="ARBA00022452"/>
    </source>
</evidence>
<dbReference type="GO" id="GO:0015344">
    <property type="term" value="F:siderophore uptake transmembrane transporter activity"/>
    <property type="evidence" value="ECO:0007669"/>
    <property type="project" value="TreeGrafter"/>
</dbReference>
<evidence type="ECO:0000256" key="9">
    <source>
        <dbReference type="RuleBase" id="RU003357"/>
    </source>
</evidence>
<comment type="similarity">
    <text evidence="8 9">Belongs to the TonB-dependent receptor family.</text>
</comment>
<keyword evidence="6 8" id="KW-0472">Membrane</keyword>
<evidence type="ECO:0000256" key="8">
    <source>
        <dbReference type="PROSITE-ProRule" id="PRU01360"/>
    </source>
</evidence>
<keyword evidence="7 8" id="KW-0998">Cell outer membrane</keyword>
<dbReference type="AlphaFoldDB" id="A0A512M3U4"/>
<dbReference type="SUPFAM" id="SSF56935">
    <property type="entry name" value="Porins"/>
    <property type="match status" value="1"/>
</dbReference>
<dbReference type="InterPro" id="IPR000531">
    <property type="entry name" value="Beta-barrel_TonB"/>
</dbReference>
<evidence type="ECO:0000259" key="12">
    <source>
        <dbReference type="Pfam" id="PF07715"/>
    </source>
</evidence>
<evidence type="ECO:0000256" key="10">
    <source>
        <dbReference type="SAM" id="SignalP"/>
    </source>
</evidence>
<feature type="chain" id="PRO_5021723060" evidence="10">
    <location>
        <begin position="19"/>
        <end position="691"/>
    </location>
</feature>
<gene>
    <name evidence="13" type="ORF">BGE01nite_07060</name>
</gene>
<keyword evidence="3 8" id="KW-1134">Transmembrane beta strand</keyword>
<proteinExistence type="inferred from homology"/>
<dbReference type="Gene3D" id="2.170.130.10">
    <property type="entry name" value="TonB-dependent receptor, plug domain"/>
    <property type="match status" value="1"/>
</dbReference>
<dbReference type="Proteomes" id="UP000321577">
    <property type="component" value="Unassembled WGS sequence"/>
</dbReference>
<dbReference type="InterPro" id="IPR039426">
    <property type="entry name" value="TonB-dep_rcpt-like"/>
</dbReference>
<dbReference type="OrthoDB" id="9760620at2"/>
<dbReference type="Pfam" id="PF00593">
    <property type="entry name" value="TonB_dep_Rec_b-barrel"/>
    <property type="match status" value="1"/>
</dbReference>
<evidence type="ECO:0000256" key="5">
    <source>
        <dbReference type="ARBA" id="ARBA00023077"/>
    </source>
</evidence>
<feature type="domain" description="TonB-dependent receptor-like beta-barrel" evidence="11">
    <location>
        <begin position="220"/>
        <end position="653"/>
    </location>
</feature>
<feature type="signal peptide" evidence="10">
    <location>
        <begin position="1"/>
        <end position="18"/>
    </location>
</feature>
<reference evidence="13 14" key="1">
    <citation type="submission" date="2019-07" db="EMBL/GenBank/DDBJ databases">
        <title>Whole genome shotgun sequence of Brevifollis gellanilyticus NBRC 108608.</title>
        <authorList>
            <person name="Hosoyama A."/>
            <person name="Uohara A."/>
            <person name="Ohji S."/>
            <person name="Ichikawa N."/>
        </authorList>
    </citation>
    <scope>NUCLEOTIDE SEQUENCE [LARGE SCALE GENOMIC DNA]</scope>
    <source>
        <strain evidence="13 14">NBRC 108608</strain>
    </source>
</reference>
<dbReference type="RefSeq" id="WP_146848874.1">
    <property type="nucleotide sequence ID" value="NZ_BKAG01000003.1"/>
</dbReference>
<evidence type="ECO:0000256" key="4">
    <source>
        <dbReference type="ARBA" id="ARBA00022692"/>
    </source>
</evidence>
<dbReference type="InterPro" id="IPR012910">
    <property type="entry name" value="Plug_dom"/>
</dbReference>
<protein>
    <submittedName>
        <fullName evidence="13">TonB-dependent receptor</fullName>
    </submittedName>
</protein>
<dbReference type="InterPro" id="IPR037066">
    <property type="entry name" value="Plug_dom_sf"/>
</dbReference>
<comment type="subcellular location">
    <subcellularLocation>
        <location evidence="1 8">Cell outer membrane</location>
        <topology evidence="1 8">Multi-pass membrane protein</topology>
    </subcellularLocation>
</comment>
<dbReference type="PANTHER" id="PTHR30069:SF28">
    <property type="entry name" value="TONB-DEPENDENT RECEPTOR YNCD-RELATED"/>
    <property type="match status" value="1"/>
</dbReference>
<comment type="caution">
    <text evidence="13">The sequence shown here is derived from an EMBL/GenBank/DDBJ whole genome shotgun (WGS) entry which is preliminary data.</text>
</comment>
<evidence type="ECO:0000313" key="14">
    <source>
        <dbReference type="Proteomes" id="UP000321577"/>
    </source>
</evidence>
<evidence type="ECO:0000259" key="11">
    <source>
        <dbReference type="Pfam" id="PF00593"/>
    </source>
</evidence>
<evidence type="ECO:0000313" key="13">
    <source>
        <dbReference type="EMBL" id="GEP41415.1"/>
    </source>
</evidence>
<keyword evidence="14" id="KW-1185">Reference proteome</keyword>
<keyword evidence="4 8" id="KW-0812">Transmembrane</keyword>
<dbReference type="CDD" id="cd01347">
    <property type="entry name" value="ligand_gated_channel"/>
    <property type="match status" value="1"/>
</dbReference>
<dbReference type="InterPro" id="IPR036942">
    <property type="entry name" value="Beta-barrel_TonB_sf"/>
</dbReference>
<dbReference type="Gene3D" id="2.40.170.20">
    <property type="entry name" value="TonB-dependent receptor, beta-barrel domain"/>
    <property type="match status" value="1"/>
</dbReference>
<evidence type="ECO:0000256" key="6">
    <source>
        <dbReference type="ARBA" id="ARBA00023136"/>
    </source>
</evidence>
<evidence type="ECO:0000256" key="1">
    <source>
        <dbReference type="ARBA" id="ARBA00004571"/>
    </source>
</evidence>
<feature type="domain" description="TonB-dependent receptor plug" evidence="12">
    <location>
        <begin position="55"/>
        <end position="163"/>
    </location>
</feature>
<dbReference type="Pfam" id="PF07715">
    <property type="entry name" value="Plug"/>
    <property type="match status" value="1"/>
</dbReference>
<keyword evidence="5 9" id="KW-0798">TonB box</keyword>
<organism evidence="13 14">
    <name type="scientific">Brevifollis gellanilyticus</name>
    <dbReference type="NCBI Taxonomy" id="748831"/>
    <lineage>
        <taxon>Bacteria</taxon>
        <taxon>Pseudomonadati</taxon>
        <taxon>Verrucomicrobiota</taxon>
        <taxon>Verrucomicrobiia</taxon>
        <taxon>Verrucomicrobiales</taxon>
        <taxon>Verrucomicrobiaceae</taxon>
    </lineage>
</organism>
<dbReference type="GO" id="GO:0044718">
    <property type="term" value="P:siderophore transmembrane transport"/>
    <property type="evidence" value="ECO:0007669"/>
    <property type="project" value="TreeGrafter"/>
</dbReference>
<dbReference type="EMBL" id="BKAG01000003">
    <property type="protein sequence ID" value="GEP41415.1"/>
    <property type="molecule type" value="Genomic_DNA"/>
</dbReference>
<accession>A0A512M3U4</accession>
<keyword evidence="10" id="KW-0732">Signal</keyword>
<evidence type="ECO:0000256" key="2">
    <source>
        <dbReference type="ARBA" id="ARBA00022448"/>
    </source>
</evidence>